<evidence type="ECO:0000313" key="2">
    <source>
        <dbReference type="EMBL" id="KAK7072765.1"/>
    </source>
</evidence>
<dbReference type="Gene3D" id="3.30.465.10">
    <property type="match status" value="1"/>
</dbReference>
<sequence>MFLAFFTERDERQVLMDENFFTGYRKTDALHDEILLSIHIPYTSKDEYMYGYKQSRRRGDDIAIVNAGMKVIFRNESDIVQNLVLVYGGMGPTMVMASNTMKVHI</sequence>
<name>A0AAN8WUX1_HALRR</name>
<organism evidence="2 3">
    <name type="scientific">Halocaridina rubra</name>
    <name type="common">Hawaiian red shrimp</name>
    <dbReference type="NCBI Taxonomy" id="373956"/>
    <lineage>
        <taxon>Eukaryota</taxon>
        <taxon>Metazoa</taxon>
        <taxon>Ecdysozoa</taxon>
        <taxon>Arthropoda</taxon>
        <taxon>Crustacea</taxon>
        <taxon>Multicrustacea</taxon>
        <taxon>Malacostraca</taxon>
        <taxon>Eumalacostraca</taxon>
        <taxon>Eucarida</taxon>
        <taxon>Decapoda</taxon>
        <taxon>Pleocyemata</taxon>
        <taxon>Caridea</taxon>
        <taxon>Atyoidea</taxon>
        <taxon>Atyidae</taxon>
        <taxon>Halocaridina</taxon>
    </lineage>
</organism>
<dbReference type="InterPro" id="IPR036683">
    <property type="entry name" value="CO_DH_flav_C_dom_sf"/>
</dbReference>
<dbReference type="GO" id="GO:0050660">
    <property type="term" value="F:flavin adenine dinucleotide binding"/>
    <property type="evidence" value="ECO:0007669"/>
    <property type="project" value="InterPro"/>
</dbReference>
<proteinExistence type="predicted"/>
<dbReference type="Proteomes" id="UP001381693">
    <property type="component" value="Unassembled WGS sequence"/>
</dbReference>
<dbReference type="GO" id="GO:0016491">
    <property type="term" value="F:oxidoreductase activity"/>
    <property type="evidence" value="ECO:0007669"/>
    <property type="project" value="InterPro"/>
</dbReference>
<dbReference type="InterPro" id="IPR016169">
    <property type="entry name" value="FAD-bd_PCMH_sub2"/>
</dbReference>
<accession>A0AAN8WUX1</accession>
<reference evidence="2 3" key="1">
    <citation type="submission" date="2023-11" db="EMBL/GenBank/DDBJ databases">
        <title>Halocaridina rubra genome assembly.</title>
        <authorList>
            <person name="Smith C."/>
        </authorList>
    </citation>
    <scope>NUCLEOTIDE SEQUENCE [LARGE SCALE GENOMIC DNA]</scope>
    <source>
        <strain evidence="2">EP-1</strain>
        <tissue evidence="2">Whole</tissue>
    </source>
</reference>
<dbReference type="PANTHER" id="PTHR45444:SF3">
    <property type="entry name" value="XANTHINE DEHYDROGENASE"/>
    <property type="match status" value="1"/>
</dbReference>
<dbReference type="InterPro" id="IPR016208">
    <property type="entry name" value="Ald_Oxase/xanthine_DH-like"/>
</dbReference>
<dbReference type="PANTHER" id="PTHR45444">
    <property type="entry name" value="XANTHINE DEHYDROGENASE"/>
    <property type="match status" value="1"/>
</dbReference>
<dbReference type="InterPro" id="IPR036318">
    <property type="entry name" value="FAD-bd_PCMH-like_sf"/>
</dbReference>
<dbReference type="SUPFAM" id="SSF55447">
    <property type="entry name" value="CO dehydrogenase flavoprotein C-terminal domain-like"/>
    <property type="match status" value="1"/>
</dbReference>
<dbReference type="EMBL" id="JAXCGZ010013347">
    <property type="protein sequence ID" value="KAK7072765.1"/>
    <property type="molecule type" value="Genomic_DNA"/>
</dbReference>
<dbReference type="Pfam" id="PF03450">
    <property type="entry name" value="CO_deh_flav_C"/>
    <property type="match status" value="1"/>
</dbReference>
<dbReference type="SUPFAM" id="SSF56176">
    <property type="entry name" value="FAD-binding/transporter-associated domain-like"/>
    <property type="match status" value="1"/>
</dbReference>
<evidence type="ECO:0000259" key="1">
    <source>
        <dbReference type="Pfam" id="PF03450"/>
    </source>
</evidence>
<dbReference type="InterPro" id="IPR005107">
    <property type="entry name" value="CO_DH_flav_C"/>
</dbReference>
<protein>
    <recommendedName>
        <fullName evidence="1">CO dehydrogenase flavoprotein C-terminal domain-containing protein</fullName>
    </recommendedName>
</protein>
<dbReference type="AlphaFoldDB" id="A0AAN8WUX1"/>
<dbReference type="Gene3D" id="3.30.390.50">
    <property type="entry name" value="CO dehydrogenase flavoprotein, C-terminal domain"/>
    <property type="match status" value="1"/>
</dbReference>
<comment type="caution">
    <text evidence="2">The sequence shown here is derived from an EMBL/GenBank/DDBJ whole genome shotgun (WGS) entry which is preliminary data.</text>
</comment>
<evidence type="ECO:0000313" key="3">
    <source>
        <dbReference type="Proteomes" id="UP001381693"/>
    </source>
</evidence>
<gene>
    <name evidence="2" type="ORF">SK128_010078</name>
</gene>
<keyword evidence="3" id="KW-1185">Reference proteome</keyword>
<dbReference type="GO" id="GO:0005506">
    <property type="term" value="F:iron ion binding"/>
    <property type="evidence" value="ECO:0007669"/>
    <property type="project" value="InterPro"/>
</dbReference>
<feature type="domain" description="CO dehydrogenase flavoprotein C-terminal" evidence="1">
    <location>
        <begin position="52"/>
        <end position="103"/>
    </location>
</feature>